<organism evidence="1 2">
    <name type="scientific">Glossina pallidipes</name>
    <name type="common">Tsetse fly</name>
    <dbReference type="NCBI Taxonomy" id="7398"/>
    <lineage>
        <taxon>Eukaryota</taxon>
        <taxon>Metazoa</taxon>
        <taxon>Ecdysozoa</taxon>
        <taxon>Arthropoda</taxon>
        <taxon>Hexapoda</taxon>
        <taxon>Insecta</taxon>
        <taxon>Pterygota</taxon>
        <taxon>Neoptera</taxon>
        <taxon>Endopterygota</taxon>
        <taxon>Diptera</taxon>
        <taxon>Brachycera</taxon>
        <taxon>Muscomorpha</taxon>
        <taxon>Hippoboscoidea</taxon>
        <taxon>Glossinidae</taxon>
        <taxon>Glossina</taxon>
    </lineage>
</organism>
<dbReference type="AlphaFoldDB" id="A0A1A9Z5C6"/>
<sequence length="209" mass="23697">MYGQHNNNSDSKAQVSINARVKDAGVVAFRCYYRRTHAHTPVKKDYTTPQHTVYDFSGTPVIESQLFSLRFQLKQELMCKNLPAIFYQAPHSLEGFAEPPSTSSISRLIRGSSEDGRKDYSIHGLLGDLKRFICKGQQLNAWACEELEQRIRSINLKPQFGTDNLPTSFLALLLEASVQFFDNIWLSVLRGVKFSRPQSAISSMSNLIY</sequence>
<proteinExistence type="predicted"/>
<protein>
    <submittedName>
        <fullName evidence="1">Uncharacterized protein</fullName>
    </submittedName>
</protein>
<reference evidence="1" key="2">
    <citation type="submission" date="2020-05" db="UniProtKB">
        <authorList>
            <consortium name="EnsemblMetazoa"/>
        </authorList>
    </citation>
    <scope>IDENTIFICATION</scope>
    <source>
        <strain evidence="1">IAEA</strain>
    </source>
</reference>
<evidence type="ECO:0000313" key="1">
    <source>
        <dbReference type="EnsemblMetazoa" id="GPAI004360-PA"/>
    </source>
</evidence>
<dbReference type="EnsemblMetazoa" id="GPAI004360-RA">
    <property type="protein sequence ID" value="GPAI004360-PA"/>
    <property type="gene ID" value="GPAI004360"/>
</dbReference>
<dbReference type="STRING" id="7398.A0A1A9Z5C6"/>
<evidence type="ECO:0000313" key="2">
    <source>
        <dbReference type="Proteomes" id="UP000092445"/>
    </source>
</evidence>
<dbReference type="Proteomes" id="UP000092445">
    <property type="component" value="Unassembled WGS sequence"/>
</dbReference>
<keyword evidence="2" id="KW-1185">Reference proteome</keyword>
<reference evidence="2" key="1">
    <citation type="submission" date="2014-03" db="EMBL/GenBank/DDBJ databases">
        <authorList>
            <person name="Aksoy S."/>
            <person name="Warren W."/>
            <person name="Wilson R.K."/>
        </authorList>
    </citation>
    <scope>NUCLEOTIDE SEQUENCE [LARGE SCALE GENOMIC DNA]</scope>
    <source>
        <strain evidence="2">IAEA</strain>
    </source>
</reference>
<dbReference type="VEuPathDB" id="VectorBase:GPAI004360"/>
<name>A0A1A9Z5C6_GLOPL</name>
<accession>A0A1A9Z5C6</accession>